<dbReference type="Pfam" id="PF09391">
    <property type="entry name" value="DUF2000"/>
    <property type="match status" value="1"/>
</dbReference>
<dbReference type="AlphaFoldDB" id="A0A919E0U1"/>
<accession>A0A919E0U1</accession>
<dbReference type="Gene3D" id="3.40.1490.10">
    <property type="entry name" value="Bit1"/>
    <property type="match status" value="1"/>
</dbReference>
<keyword evidence="3" id="KW-1185">Reference proteome</keyword>
<proteinExistence type="predicted"/>
<dbReference type="InterPro" id="IPR018988">
    <property type="entry name" value="DUF2000"/>
</dbReference>
<protein>
    <recommendedName>
        <fullName evidence="4">DUF2000 domain-containing protein</fullName>
    </recommendedName>
</protein>
<reference evidence="2" key="2">
    <citation type="submission" date="2020-09" db="EMBL/GenBank/DDBJ databases">
        <authorList>
            <person name="Sun Q."/>
            <person name="Ohkuma M."/>
        </authorList>
    </citation>
    <scope>NUCLEOTIDE SEQUENCE</scope>
    <source>
        <strain evidence="2">JCM 3302</strain>
    </source>
</reference>
<comment type="caution">
    <text evidence="2">The sequence shown here is derived from an EMBL/GenBank/DDBJ whole genome shotgun (WGS) entry which is preliminary data.</text>
</comment>
<sequence length="176" mass="18982">MRGRQAETSGGTAATQRTYKTRCPDAGQSHPMNTEPTAGPVRFDTKIAVLLREDLEPWQRLNVTAFLVSGLGTAVPEVIGEPYEDADGVSYLSMFRQPVLVFEGTKETLTAAHGKALSRALPRAVFTSDLFGTGNDRDNRAAVRAVRSGDLDLVGLAVYGPRNAVDKVLKGARMHP</sequence>
<name>A0A919E0U1_9ACTN</name>
<feature type="region of interest" description="Disordered" evidence="1">
    <location>
        <begin position="1"/>
        <end position="39"/>
    </location>
</feature>
<evidence type="ECO:0000256" key="1">
    <source>
        <dbReference type="SAM" id="MobiDB-lite"/>
    </source>
</evidence>
<dbReference type="EMBL" id="BNBC01000039">
    <property type="protein sequence ID" value="GHF00064.1"/>
    <property type="molecule type" value="Genomic_DNA"/>
</dbReference>
<reference evidence="2" key="1">
    <citation type="journal article" date="2014" name="Int. J. Syst. Evol. Microbiol.">
        <title>Complete genome sequence of Corynebacterium casei LMG S-19264T (=DSM 44701T), isolated from a smear-ripened cheese.</title>
        <authorList>
            <consortium name="US DOE Joint Genome Institute (JGI-PGF)"/>
            <person name="Walter F."/>
            <person name="Albersmeier A."/>
            <person name="Kalinowski J."/>
            <person name="Ruckert C."/>
        </authorList>
    </citation>
    <scope>NUCLEOTIDE SEQUENCE</scope>
    <source>
        <strain evidence="2">JCM 3302</strain>
    </source>
</reference>
<dbReference type="SUPFAM" id="SSF102462">
    <property type="entry name" value="Peptidyl-tRNA hydrolase II"/>
    <property type="match status" value="1"/>
</dbReference>
<dbReference type="Proteomes" id="UP000641386">
    <property type="component" value="Unassembled WGS sequence"/>
</dbReference>
<evidence type="ECO:0000313" key="3">
    <source>
        <dbReference type="Proteomes" id="UP000641386"/>
    </source>
</evidence>
<feature type="compositionally biased region" description="Polar residues" evidence="1">
    <location>
        <begin position="1"/>
        <end position="18"/>
    </location>
</feature>
<dbReference type="InterPro" id="IPR023476">
    <property type="entry name" value="Pep_tRNA_hydro_II_dom_sf"/>
</dbReference>
<evidence type="ECO:0008006" key="4">
    <source>
        <dbReference type="Google" id="ProtNLM"/>
    </source>
</evidence>
<gene>
    <name evidence="2" type="ORF">GCM10014715_65340</name>
</gene>
<evidence type="ECO:0000313" key="2">
    <source>
        <dbReference type="EMBL" id="GHF00064.1"/>
    </source>
</evidence>
<organism evidence="2 3">
    <name type="scientific">Streptomyces spiralis</name>
    <dbReference type="NCBI Taxonomy" id="66376"/>
    <lineage>
        <taxon>Bacteria</taxon>
        <taxon>Bacillati</taxon>
        <taxon>Actinomycetota</taxon>
        <taxon>Actinomycetes</taxon>
        <taxon>Kitasatosporales</taxon>
        <taxon>Streptomycetaceae</taxon>
        <taxon>Streptomyces</taxon>
    </lineage>
</organism>